<sequence>MKAEKVTVGSNEIVVRALHTTQGEGLDVYAFFIKGADIVKVADISRVDRDESDALKGFQRPEIRSHVKGIVDYLNQGDVLFPNAIILAMSPQVRFTASRGTRPTGDEGLAQSGTLTIPVNEAGERVAWIVDGQQRSLALAQVNNRGVAVPVVGFVSDNLELQRQQFILVNKARPLPTRLINELLPETSGIQLPKDLSARKVPSEICNFLNRDPDSPFFKLIKRPSDRGGSEAIVTDTAVITMIRNSMNNPLGALAPYKASVRDGADLASMYRLLLNFWSAVKAVFPEAWGRDPRQSRLMHSAGIEAMGVLMDRIYARFSGTEGTYDAVKKELERVAPACRWTEGTWEALGVAWNEIQSTPRDIKKLQDALVRAYTTSPSS</sequence>
<accession>A0ABU8WAP2</accession>
<keyword evidence="2" id="KW-1185">Reference proteome</keyword>
<protein>
    <submittedName>
        <fullName evidence="1">DGQHR domain-containing protein DpdB</fullName>
    </submittedName>
</protein>
<organism evidence="1 2">
    <name type="scientific">Variovorax humicola</name>
    <dbReference type="NCBI Taxonomy" id="1769758"/>
    <lineage>
        <taxon>Bacteria</taxon>
        <taxon>Pseudomonadati</taxon>
        <taxon>Pseudomonadota</taxon>
        <taxon>Betaproteobacteria</taxon>
        <taxon>Burkholderiales</taxon>
        <taxon>Comamonadaceae</taxon>
        <taxon>Variovorax</taxon>
    </lineage>
</organism>
<dbReference type="InterPro" id="IPR017601">
    <property type="entry name" value="DGQHR-contain_dom"/>
</dbReference>
<reference evidence="1 2" key="1">
    <citation type="submission" date="2024-03" db="EMBL/GenBank/DDBJ databases">
        <title>Novel species of the genus Variovorax.</title>
        <authorList>
            <person name="Liu Q."/>
            <person name="Xin Y.-H."/>
        </authorList>
    </citation>
    <scope>NUCLEOTIDE SEQUENCE [LARGE SCALE GENOMIC DNA]</scope>
    <source>
        <strain evidence="1 2">KACC 18501</strain>
    </source>
</reference>
<comment type="caution">
    <text evidence="1">The sequence shown here is derived from an EMBL/GenBank/DDBJ whole genome shotgun (WGS) entry which is preliminary data.</text>
</comment>
<dbReference type="Proteomes" id="UP001363010">
    <property type="component" value="Unassembled WGS sequence"/>
</dbReference>
<dbReference type="Pfam" id="PF14072">
    <property type="entry name" value="DndB"/>
    <property type="match status" value="1"/>
</dbReference>
<dbReference type="NCBIfam" id="TIGR03187">
    <property type="entry name" value="DGQHR"/>
    <property type="match status" value="1"/>
</dbReference>
<proteinExistence type="predicted"/>
<dbReference type="RefSeq" id="WP_340368144.1">
    <property type="nucleotide sequence ID" value="NZ_JBBKZV010000051.1"/>
</dbReference>
<name>A0ABU8WAP2_9BURK</name>
<gene>
    <name evidence="1" type="primary">dbpB</name>
    <name evidence="1" type="ORF">WKW80_34880</name>
</gene>
<evidence type="ECO:0000313" key="1">
    <source>
        <dbReference type="EMBL" id="MEJ8827117.1"/>
    </source>
</evidence>
<dbReference type="EMBL" id="JBBKZV010000051">
    <property type="protein sequence ID" value="MEJ8827117.1"/>
    <property type="molecule type" value="Genomic_DNA"/>
</dbReference>
<evidence type="ECO:0000313" key="2">
    <source>
        <dbReference type="Proteomes" id="UP001363010"/>
    </source>
</evidence>
<dbReference type="CDD" id="cd16413">
    <property type="entry name" value="DGQHR_domain"/>
    <property type="match status" value="1"/>
</dbReference>
<dbReference type="NCBIfam" id="NF041060">
    <property type="entry name" value="DpdB"/>
    <property type="match status" value="1"/>
</dbReference>
<dbReference type="InterPro" id="IPR017642">
    <property type="entry name" value="DNA_S_mod_DndB"/>
</dbReference>